<dbReference type="PANTHER" id="PTHR35546:SF130">
    <property type="entry name" value="EXPRESSED PROTEIN"/>
    <property type="match status" value="1"/>
</dbReference>
<dbReference type="SUPFAM" id="SSF81383">
    <property type="entry name" value="F-box domain"/>
    <property type="match status" value="1"/>
</dbReference>
<keyword evidence="4" id="KW-1185">Reference proteome</keyword>
<organism evidence="3 4">
    <name type="scientific">Eleusine coracana subsp. coracana</name>
    <dbReference type="NCBI Taxonomy" id="191504"/>
    <lineage>
        <taxon>Eukaryota</taxon>
        <taxon>Viridiplantae</taxon>
        <taxon>Streptophyta</taxon>
        <taxon>Embryophyta</taxon>
        <taxon>Tracheophyta</taxon>
        <taxon>Spermatophyta</taxon>
        <taxon>Magnoliopsida</taxon>
        <taxon>Liliopsida</taxon>
        <taxon>Poales</taxon>
        <taxon>Poaceae</taxon>
        <taxon>PACMAD clade</taxon>
        <taxon>Chloridoideae</taxon>
        <taxon>Cynodonteae</taxon>
        <taxon>Eleusininae</taxon>
        <taxon>Eleusine</taxon>
    </lineage>
</organism>
<dbReference type="Pfam" id="PF00646">
    <property type="entry name" value="F-box"/>
    <property type="match status" value="1"/>
</dbReference>
<protein>
    <recommendedName>
        <fullName evidence="5">F-box domain-containing protein</fullName>
    </recommendedName>
</protein>
<proteinExistence type="predicted"/>
<dbReference type="AlphaFoldDB" id="A0AAV5DZD1"/>
<feature type="domain" description="F-box protein At3g26010-like beta-propeller" evidence="2">
    <location>
        <begin position="112"/>
        <end position="358"/>
    </location>
</feature>
<reference evidence="3" key="1">
    <citation type="journal article" date="2018" name="DNA Res.">
        <title>Multiple hybrid de novo genome assembly of finger millet, an orphan allotetraploid crop.</title>
        <authorList>
            <person name="Hatakeyama M."/>
            <person name="Aluri S."/>
            <person name="Balachadran M.T."/>
            <person name="Sivarajan S.R."/>
            <person name="Patrignani A."/>
            <person name="Gruter S."/>
            <person name="Poveda L."/>
            <person name="Shimizu-Inatsugi R."/>
            <person name="Baeten J."/>
            <person name="Francoijs K.J."/>
            <person name="Nataraja K.N."/>
            <person name="Reddy Y.A.N."/>
            <person name="Phadnis S."/>
            <person name="Ravikumar R.L."/>
            <person name="Schlapbach R."/>
            <person name="Sreeman S.M."/>
            <person name="Shimizu K.K."/>
        </authorList>
    </citation>
    <scope>NUCLEOTIDE SEQUENCE</scope>
</reference>
<dbReference type="EMBL" id="BQKI01000072">
    <property type="protein sequence ID" value="GJN15646.1"/>
    <property type="molecule type" value="Genomic_DNA"/>
</dbReference>
<evidence type="ECO:0000259" key="2">
    <source>
        <dbReference type="Pfam" id="PF24750"/>
    </source>
</evidence>
<dbReference type="Pfam" id="PF24750">
    <property type="entry name" value="b-prop_At3g26010-like"/>
    <property type="match status" value="1"/>
</dbReference>
<name>A0AAV5DZD1_ELECO</name>
<accession>A0AAV5DZD1</accession>
<dbReference type="InterPro" id="IPR036047">
    <property type="entry name" value="F-box-like_dom_sf"/>
</dbReference>
<dbReference type="PANTHER" id="PTHR35546">
    <property type="entry name" value="F-BOX PROTEIN INTERACTION DOMAIN PROTEIN-RELATED"/>
    <property type="match status" value="1"/>
</dbReference>
<comment type="caution">
    <text evidence="3">The sequence shown here is derived from an EMBL/GenBank/DDBJ whole genome shotgun (WGS) entry which is preliminary data.</text>
</comment>
<dbReference type="InterPro" id="IPR055290">
    <property type="entry name" value="At3g26010-like"/>
</dbReference>
<feature type="domain" description="F-box" evidence="1">
    <location>
        <begin position="27"/>
        <end position="67"/>
    </location>
</feature>
<sequence>MRQRRPDLVIRFHSGKNVGVAEERGTLSLTDDLVAEIILKLPVKSVARSQCVAKTWHAAISDDYLRRRLPPQLSVVYFPDDPSTAAHGNNQGPRFASGGGEGGLLEDCDLSFLPFKQDDAGAAAAVVCDACNGLLLLRAAARFVVADPVTRRWAALPPPPSDDAMLSVLAFDPSTSGARHGYHVVNFTGWRDRGARLEVFSSAAGAWARRDADFGDVGADDLLCGSVHVHGGAVYILAAGTDRAVRMDLAAGDDDELVACTVVRLPEPVDGDGRVAHSGGRLHYVASDGELLKVWVQLDDEGQSSWRLKHAVKIDDVVEGACGGGEVRFLALHPEKDAVYLWSPWKLVEYDLVRNEVTGAWQFGGKDHNNVQKNRVVKTCLVPSSFYLSDCLADRRVQS</sequence>
<evidence type="ECO:0008006" key="5">
    <source>
        <dbReference type="Google" id="ProtNLM"/>
    </source>
</evidence>
<dbReference type="Proteomes" id="UP001054889">
    <property type="component" value="Unassembled WGS sequence"/>
</dbReference>
<dbReference type="InterPro" id="IPR001810">
    <property type="entry name" value="F-box_dom"/>
</dbReference>
<dbReference type="InterPro" id="IPR056592">
    <property type="entry name" value="Beta-prop_At3g26010-like"/>
</dbReference>
<evidence type="ECO:0000259" key="1">
    <source>
        <dbReference type="Pfam" id="PF00646"/>
    </source>
</evidence>
<evidence type="ECO:0000313" key="4">
    <source>
        <dbReference type="Proteomes" id="UP001054889"/>
    </source>
</evidence>
<reference evidence="3" key="2">
    <citation type="submission" date="2021-12" db="EMBL/GenBank/DDBJ databases">
        <title>Resequencing data analysis of finger millet.</title>
        <authorList>
            <person name="Hatakeyama M."/>
            <person name="Aluri S."/>
            <person name="Balachadran M.T."/>
            <person name="Sivarajan S.R."/>
            <person name="Poveda L."/>
            <person name="Shimizu-Inatsugi R."/>
            <person name="Schlapbach R."/>
            <person name="Sreeman S.M."/>
            <person name="Shimizu K.K."/>
        </authorList>
    </citation>
    <scope>NUCLEOTIDE SEQUENCE</scope>
</reference>
<gene>
    <name evidence="3" type="primary">gb02580</name>
    <name evidence="3" type="ORF">PR202_gb02580</name>
</gene>
<evidence type="ECO:0000313" key="3">
    <source>
        <dbReference type="EMBL" id="GJN15646.1"/>
    </source>
</evidence>